<dbReference type="GO" id="GO:0003676">
    <property type="term" value="F:nucleic acid binding"/>
    <property type="evidence" value="ECO:0007669"/>
    <property type="project" value="InterPro"/>
</dbReference>
<proteinExistence type="predicted"/>
<accession>A0A6C0M0Q7</accession>
<dbReference type="SUPFAM" id="SSF53098">
    <property type="entry name" value="Ribonuclease H-like"/>
    <property type="match status" value="1"/>
</dbReference>
<reference evidence="1" key="1">
    <citation type="journal article" date="2020" name="Nature">
        <title>Giant virus diversity and host interactions through global metagenomics.</title>
        <authorList>
            <person name="Schulz F."/>
            <person name="Roux S."/>
            <person name="Paez-Espino D."/>
            <person name="Jungbluth S."/>
            <person name="Walsh D.A."/>
            <person name="Denef V.J."/>
            <person name="McMahon K.D."/>
            <person name="Konstantinidis K.T."/>
            <person name="Eloe-Fadrosh E.A."/>
            <person name="Kyrpides N.C."/>
            <person name="Woyke T."/>
        </authorList>
    </citation>
    <scope>NUCLEOTIDE SEQUENCE</scope>
    <source>
        <strain evidence="1">GVMAG-S-1035231-58</strain>
    </source>
</reference>
<dbReference type="EMBL" id="MN740639">
    <property type="protein sequence ID" value="QHU36527.1"/>
    <property type="molecule type" value="Genomic_DNA"/>
</dbReference>
<organism evidence="1">
    <name type="scientific">viral metagenome</name>
    <dbReference type="NCBI Taxonomy" id="1070528"/>
    <lineage>
        <taxon>unclassified sequences</taxon>
        <taxon>metagenomes</taxon>
        <taxon>organismal metagenomes</taxon>
    </lineage>
</organism>
<dbReference type="AlphaFoldDB" id="A0A6C0M0Q7"/>
<evidence type="ECO:0000313" key="1">
    <source>
        <dbReference type="EMBL" id="QHU36527.1"/>
    </source>
</evidence>
<name>A0A6C0M0Q7_9ZZZZ</name>
<dbReference type="InterPro" id="IPR036397">
    <property type="entry name" value="RNaseH_sf"/>
</dbReference>
<dbReference type="InterPro" id="IPR012337">
    <property type="entry name" value="RNaseH-like_sf"/>
</dbReference>
<dbReference type="Gene3D" id="3.30.420.10">
    <property type="entry name" value="Ribonuclease H-like superfamily/Ribonuclease H"/>
    <property type="match status" value="1"/>
</dbReference>
<sequence length="254" mass="28099">MKVVSFDVGLRNLAYCVLEGTTRTDVRILDWNIIDVLGEQAGVGAPRCHKCTSAARYEHASNGLFACSKHTPKKKTETKASLTKLTPNQLHERINAEGLTTDATKKADLVKLLYNHIKQNTWKKCVSSAIQGSVLDLAPALIKSLDSRMSSWAGADVIAVENQMDRRMFGVQAMIQMYFSCRGFRCMGVSATHKLSNIVTVEDSTASYKGRKKTGISHAYQLVPAENQAHFAKHPKKDDLADSFLQGLWVLERG</sequence>
<protein>
    <submittedName>
        <fullName evidence="1">Uncharacterized protein</fullName>
    </submittedName>
</protein>